<evidence type="ECO:0000256" key="4">
    <source>
        <dbReference type="ARBA" id="ARBA00023014"/>
    </source>
</evidence>
<dbReference type="InterPro" id="IPR018967">
    <property type="entry name" value="FeS-contain_CDGSH-typ"/>
</dbReference>
<sequence>MSALLRSRAFLLGNIRWKSTSKKSINPLSPMRNPVSVIYGEEHAILDAKKGIVADNKPFKFRVEKYVEYTWCGCGLAHEQPFCDLTCQSKYWKRIYKEQGGPLTYIAPESGDVWFCNCKQTNKAPFCDGSHRKSEIQEMRIDGKFELFEPKS</sequence>
<dbReference type="PANTHER" id="PTHR46491:SF3">
    <property type="entry name" value="CDGSH IRON-SULFUR DOMAIN-CONTAINING PROTEIN 3, MITOCHONDRIAL"/>
    <property type="match status" value="1"/>
</dbReference>
<keyword evidence="3" id="KW-0408">Iron</keyword>
<keyword evidence="1" id="KW-0001">2Fe-2S</keyword>
<accession>D3PGU8</accession>
<proteinExistence type="evidence at transcript level"/>
<dbReference type="Gene3D" id="3.40.5.90">
    <property type="entry name" value="CDGSH iron-sulfur domain, mitoNEET-type"/>
    <property type="match status" value="2"/>
</dbReference>
<dbReference type="PANTHER" id="PTHR46491">
    <property type="entry name" value="CDGSH IRON SULFUR DOMAIN PROTEIN HOMOLOG"/>
    <property type="match status" value="1"/>
</dbReference>
<dbReference type="EMBL" id="BT120854">
    <property type="protein sequence ID" value="ADD24494.1"/>
    <property type="molecule type" value="mRNA"/>
</dbReference>
<name>D3PGU8_LEPSM</name>
<gene>
    <name evidence="7" type="primary">CISD3</name>
</gene>
<evidence type="ECO:0000259" key="6">
    <source>
        <dbReference type="SMART" id="SM00704"/>
    </source>
</evidence>
<dbReference type="Pfam" id="PF09360">
    <property type="entry name" value="zf-CDGSH"/>
    <property type="match status" value="1"/>
</dbReference>
<dbReference type="SMART" id="SM00704">
    <property type="entry name" value="ZnF_CDGSH"/>
    <property type="match status" value="2"/>
</dbReference>
<dbReference type="InterPro" id="IPR042216">
    <property type="entry name" value="MitoNEET_CISD"/>
</dbReference>
<protein>
    <submittedName>
        <fullName evidence="7">CDGSH iron sulfur domain-containing protein 3, mitochondrial</fullName>
    </submittedName>
</protein>
<keyword evidence="2" id="KW-0479">Metal-binding</keyword>
<evidence type="ECO:0000256" key="1">
    <source>
        <dbReference type="ARBA" id="ARBA00022714"/>
    </source>
</evidence>
<evidence type="ECO:0000256" key="3">
    <source>
        <dbReference type="ARBA" id="ARBA00023004"/>
    </source>
</evidence>
<evidence type="ECO:0000256" key="5">
    <source>
        <dbReference type="ARBA" id="ARBA00034078"/>
    </source>
</evidence>
<feature type="domain" description="Iron-binding zinc finger CDGSH type" evidence="6">
    <location>
        <begin position="100"/>
        <end position="137"/>
    </location>
</feature>
<dbReference type="InterPro" id="IPR052950">
    <property type="entry name" value="CISD"/>
</dbReference>
<evidence type="ECO:0000313" key="7">
    <source>
        <dbReference type="EMBL" id="ADD24494.1"/>
    </source>
</evidence>
<comment type="cofactor">
    <cofactor evidence="5">
        <name>[2Fe-2S] cluster</name>
        <dbReference type="ChEBI" id="CHEBI:190135"/>
    </cofactor>
</comment>
<dbReference type="GO" id="GO:0046872">
    <property type="term" value="F:metal ion binding"/>
    <property type="evidence" value="ECO:0007669"/>
    <property type="project" value="UniProtKB-KW"/>
</dbReference>
<reference evidence="7" key="1">
    <citation type="submission" date="2010-03" db="EMBL/GenBank/DDBJ databases">
        <title>Lepeophtheirus salmonis ESTs and full-length cDNAs.</title>
        <authorList>
            <person name="Yasuike M."/>
            <person name="von Schalburg K."/>
            <person name="Cooper G."/>
            <person name="Leong J."/>
            <person name="Jones S.R.M."/>
            <person name="Koop B.F."/>
        </authorList>
    </citation>
    <scope>NUCLEOTIDE SEQUENCE</scope>
    <source>
        <tissue evidence="7">Whole</tissue>
    </source>
</reference>
<dbReference type="OrthoDB" id="15717at2759"/>
<keyword evidence="4" id="KW-0411">Iron-sulfur</keyword>
<dbReference type="AlphaFoldDB" id="D3PGU8"/>
<feature type="domain" description="Iron-binding zinc finger CDGSH type" evidence="6">
    <location>
        <begin position="56"/>
        <end position="93"/>
    </location>
</feature>
<organism evidence="7">
    <name type="scientific">Lepeophtheirus salmonis</name>
    <name type="common">Salmon louse</name>
    <name type="synonym">Caligus salmonis</name>
    <dbReference type="NCBI Taxonomy" id="72036"/>
    <lineage>
        <taxon>Eukaryota</taxon>
        <taxon>Metazoa</taxon>
        <taxon>Ecdysozoa</taxon>
        <taxon>Arthropoda</taxon>
        <taxon>Crustacea</taxon>
        <taxon>Multicrustacea</taxon>
        <taxon>Hexanauplia</taxon>
        <taxon>Copepoda</taxon>
        <taxon>Siphonostomatoida</taxon>
        <taxon>Caligidae</taxon>
        <taxon>Lepeophtheirus</taxon>
    </lineage>
</organism>
<dbReference type="GO" id="GO:0005739">
    <property type="term" value="C:mitochondrion"/>
    <property type="evidence" value="ECO:0007669"/>
    <property type="project" value="TreeGrafter"/>
</dbReference>
<evidence type="ECO:0000256" key="2">
    <source>
        <dbReference type="ARBA" id="ARBA00022723"/>
    </source>
</evidence>
<dbReference type="GO" id="GO:0051537">
    <property type="term" value="F:2 iron, 2 sulfur cluster binding"/>
    <property type="evidence" value="ECO:0007669"/>
    <property type="project" value="UniProtKB-KW"/>
</dbReference>